<accession>A0ABV8AV68</accession>
<reference evidence="2" key="1">
    <citation type="journal article" date="2019" name="Int. J. Syst. Evol. Microbiol.">
        <title>The Global Catalogue of Microorganisms (GCM) 10K type strain sequencing project: providing services to taxonomists for standard genome sequencing and annotation.</title>
        <authorList>
            <consortium name="The Broad Institute Genomics Platform"/>
            <consortium name="The Broad Institute Genome Sequencing Center for Infectious Disease"/>
            <person name="Wu L."/>
            <person name="Ma J."/>
        </authorList>
    </citation>
    <scope>NUCLEOTIDE SEQUENCE [LARGE SCALE GENOMIC DNA]</scope>
    <source>
        <strain evidence="2">CCUG 60523</strain>
    </source>
</reference>
<evidence type="ECO:0000313" key="2">
    <source>
        <dbReference type="Proteomes" id="UP001595805"/>
    </source>
</evidence>
<organism evidence="1 2">
    <name type="scientific">Algoriphagus namhaensis</name>
    <dbReference type="NCBI Taxonomy" id="915353"/>
    <lineage>
        <taxon>Bacteria</taxon>
        <taxon>Pseudomonadati</taxon>
        <taxon>Bacteroidota</taxon>
        <taxon>Cytophagia</taxon>
        <taxon>Cytophagales</taxon>
        <taxon>Cyclobacteriaceae</taxon>
        <taxon>Algoriphagus</taxon>
    </lineage>
</organism>
<comment type="caution">
    <text evidence="1">The sequence shown here is derived from an EMBL/GenBank/DDBJ whole genome shotgun (WGS) entry which is preliminary data.</text>
</comment>
<name>A0ABV8AV68_9BACT</name>
<dbReference type="RefSeq" id="WP_377906511.1">
    <property type="nucleotide sequence ID" value="NZ_JBHRZS010000007.1"/>
</dbReference>
<keyword evidence="2" id="KW-1185">Reference proteome</keyword>
<gene>
    <name evidence="1" type="ORF">ACFOSV_13330</name>
</gene>
<protein>
    <submittedName>
        <fullName evidence="1">Uncharacterized protein</fullName>
    </submittedName>
</protein>
<sequence length="145" mass="16152">MKDTIITLYVDTCKIWQYSNKKKDKEKVLGCVLICDNHYDPPGTVDFTSNISSNSKLAWVGAVINILSNPEDFVIIDEIKPKKGKDSFIKILDGDAGAGTTHKDGFVGDPGDCDPEEYKIKFSVYSGGKRKKYSIDPKIRLIKTT</sequence>
<proteinExistence type="predicted"/>
<dbReference type="Proteomes" id="UP001595805">
    <property type="component" value="Unassembled WGS sequence"/>
</dbReference>
<evidence type="ECO:0000313" key="1">
    <source>
        <dbReference type="EMBL" id="MFC3881169.1"/>
    </source>
</evidence>
<dbReference type="EMBL" id="JBHRZS010000007">
    <property type="protein sequence ID" value="MFC3881169.1"/>
    <property type="molecule type" value="Genomic_DNA"/>
</dbReference>